<accession>A0ABS9BMV5</accession>
<proteinExistence type="predicted"/>
<organism evidence="1 2">
    <name type="scientific">Flavihumibacter fluminis</name>
    <dbReference type="NCBI Taxonomy" id="2909236"/>
    <lineage>
        <taxon>Bacteria</taxon>
        <taxon>Pseudomonadati</taxon>
        <taxon>Bacteroidota</taxon>
        <taxon>Chitinophagia</taxon>
        <taxon>Chitinophagales</taxon>
        <taxon>Chitinophagaceae</taxon>
        <taxon>Flavihumibacter</taxon>
    </lineage>
</organism>
<dbReference type="Gene3D" id="3.30.450.40">
    <property type="match status" value="1"/>
</dbReference>
<dbReference type="Proteomes" id="UP001200145">
    <property type="component" value="Unassembled WGS sequence"/>
</dbReference>
<gene>
    <name evidence="1" type="ORF">L0U88_20275</name>
</gene>
<dbReference type="EMBL" id="JAKEVY010000008">
    <property type="protein sequence ID" value="MCF1716990.1"/>
    <property type="molecule type" value="Genomic_DNA"/>
</dbReference>
<evidence type="ECO:0000313" key="1">
    <source>
        <dbReference type="EMBL" id="MCF1716990.1"/>
    </source>
</evidence>
<protein>
    <recommendedName>
        <fullName evidence="3">GAF domain-containing protein</fullName>
    </recommendedName>
</protein>
<keyword evidence="2" id="KW-1185">Reference proteome</keyword>
<dbReference type="InterPro" id="IPR029016">
    <property type="entry name" value="GAF-like_dom_sf"/>
</dbReference>
<name>A0ABS9BMV5_9BACT</name>
<evidence type="ECO:0008006" key="3">
    <source>
        <dbReference type="Google" id="ProtNLM"/>
    </source>
</evidence>
<dbReference type="RefSeq" id="WP_234868646.1">
    <property type="nucleotide sequence ID" value="NZ_JAKEVY010000008.1"/>
</dbReference>
<reference evidence="1 2" key="1">
    <citation type="submission" date="2022-01" db="EMBL/GenBank/DDBJ databases">
        <title>Flavihumibacter sp. nov., isolated from sediment of a river.</title>
        <authorList>
            <person name="Liu H."/>
        </authorList>
    </citation>
    <scope>NUCLEOTIDE SEQUENCE [LARGE SCALE GENOMIC DNA]</scope>
    <source>
        <strain evidence="1 2">RY-1</strain>
    </source>
</reference>
<evidence type="ECO:0000313" key="2">
    <source>
        <dbReference type="Proteomes" id="UP001200145"/>
    </source>
</evidence>
<comment type="caution">
    <text evidence="1">The sequence shown here is derived from an EMBL/GenBank/DDBJ whole genome shotgun (WGS) entry which is preliminary data.</text>
</comment>
<sequence length="793" mass="91163">MEPNYSGEQEIQSRLSFAPLVDAWARTAAEGRPGTRKLYQTLLDRIKRHPELLEPIEDISILKEHEEWVDMLMATLFPVSYSDQEDLYGVGLPFGREMIYCSKRFRELFLDASGKLNSIPEEVATQHLQEEKCASAYKLILSQLYGQNIDGNVTSIVRLPNPQTGLDIYYELDLDTTFIKVHAQGELPDVSSLPQCCNVTDVLQQDKLRKLFPLEKFRFEGITVVRIKDVTHREVINSIKNILLEQHGFGENQVFHQIERQVQALMGIPDLKMGVTPFFRVNEHQIVAEQFTHHSILLKADGSQKGTDNLCKIFQELFKETDQPLLISSITHEWLERYPMLMNLTSIGYYSAAFFPLKSMGKLIGILSVVHKEAHAIKHQHLSEVVEAIPLFVLAMEQAAETLDNEVDKVIKQHFTAVQSSVEWKFTEAALQFIATKAKGGKAKIEPIVFDQVFPLYGAIDIRNSSIERNLAIQQDLLEQLRYAGEVVQKAKEKTNMPLLQEVAYRIEKYSYNVSNILFSGDEVIIDHFLRNEVVELFEHLRVLLPELGAFVDGYFEQIDPAIRLKVTHRHEFEESITFINQELARFIDAEQDVAQKIYPHYFERFVTDGVDFNMYIGQSITPDKPFDTFYLKNLKMWQLTTLTRAARLANQLQTRISNPLKTTQLILAHSVPISISFRTAERKFDVDGAYNIRYEIIKKRIDKVHVKGSNERLTQPGKLAIVFSQSREAAEYLDYIEFLQNQRMLLHDLEQLELEELQGVVGLKALRVSINMEPDESESTENKPEVIEIVQN</sequence>